<protein>
    <submittedName>
        <fullName evidence="1">Uncharacterized protein</fullName>
    </submittedName>
</protein>
<dbReference type="EMBL" id="UINC01143488">
    <property type="protein sequence ID" value="SVD32443.1"/>
    <property type="molecule type" value="Genomic_DNA"/>
</dbReference>
<dbReference type="AlphaFoldDB" id="A0A382UDW7"/>
<organism evidence="1">
    <name type="scientific">marine metagenome</name>
    <dbReference type="NCBI Taxonomy" id="408172"/>
    <lineage>
        <taxon>unclassified sequences</taxon>
        <taxon>metagenomes</taxon>
        <taxon>ecological metagenomes</taxon>
    </lineage>
</organism>
<accession>A0A382UDW7</accession>
<evidence type="ECO:0000313" key="1">
    <source>
        <dbReference type="EMBL" id="SVD32443.1"/>
    </source>
</evidence>
<feature type="non-terminal residue" evidence="1">
    <location>
        <position position="37"/>
    </location>
</feature>
<sequence length="37" mass="3957">MSTVPTTHSSENGVSDGIVLTLSNILKNSDIKLNEIE</sequence>
<proteinExistence type="predicted"/>
<reference evidence="1" key="1">
    <citation type="submission" date="2018-05" db="EMBL/GenBank/DDBJ databases">
        <authorList>
            <person name="Lanie J.A."/>
            <person name="Ng W.-L."/>
            <person name="Kazmierczak K.M."/>
            <person name="Andrzejewski T.M."/>
            <person name="Davidsen T.M."/>
            <person name="Wayne K.J."/>
            <person name="Tettelin H."/>
            <person name="Glass J.I."/>
            <person name="Rusch D."/>
            <person name="Podicherti R."/>
            <person name="Tsui H.-C.T."/>
            <person name="Winkler M.E."/>
        </authorList>
    </citation>
    <scope>NUCLEOTIDE SEQUENCE</scope>
</reference>
<gene>
    <name evidence="1" type="ORF">METZ01_LOCUS385297</name>
</gene>
<name>A0A382UDW7_9ZZZZ</name>